<dbReference type="AlphaFoldDB" id="A0A556VM01"/>
<evidence type="ECO:0000313" key="2">
    <source>
        <dbReference type="Proteomes" id="UP000319801"/>
    </source>
</evidence>
<reference evidence="1 2" key="1">
    <citation type="journal article" date="2019" name="Genome Biol. Evol.">
        <title>Whole-Genome Sequencing of the Giant Devil Catfish, Bagarius yarrelli.</title>
        <authorList>
            <person name="Jiang W."/>
            <person name="Lv Y."/>
            <person name="Cheng L."/>
            <person name="Yang K."/>
            <person name="Chao B."/>
            <person name="Wang X."/>
            <person name="Li Y."/>
            <person name="Pan X."/>
            <person name="You X."/>
            <person name="Zhang Y."/>
            <person name="Yang J."/>
            <person name="Li J."/>
            <person name="Zhang X."/>
            <person name="Liu S."/>
            <person name="Sun C."/>
            <person name="Yang J."/>
            <person name="Shi Q."/>
        </authorList>
    </citation>
    <scope>NUCLEOTIDE SEQUENCE [LARGE SCALE GENOMIC DNA]</scope>
    <source>
        <strain evidence="1">JWS20170419001</strain>
        <tissue evidence="1">Muscle</tissue>
    </source>
</reference>
<evidence type="ECO:0000313" key="1">
    <source>
        <dbReference type="EMBL" id="TTN49607.1"/>
    </source>
</evidence>
<name>A0A556VM01_BAGYA</name>
<organism evidence="1 2">
    <name type="scientific">Bagarius yarrelli</name>
    <name type="common">Goonch</name>
    <name type="synonym">Bagrus yarrelli</name>
    <dbReference type="NCBI Taxonomy" id="175774"/>
    <lineage>
        <taxon>Eukaryota</taxon>
        <taxon>Metazoa</taxon>
        <taxon>Chordata</taxon>
        <taxon>Craniata</taxon>
        <taxon>Vertebrata</taxon>
        <taxon>Euteleostomi</taxon>
        <taxon>Actinopterygii</taxon>
        <taxon>Neopterygii</taxon>
        <taxon>Teleostei</taxon>
        <taxon>Ostariophysi</taxon>
        <taxon>Siluriformes</taxon>
        <taxon>Sisoridae</taxon>
        <taxon>Sisorinae</taxon>
        <taxon>Bagarius</taxon>
    </lineage>
</organism>
<dbReference type="Proteomes" id="UP000319801">
    <property type="component" value="Unassembled WGS sequence"/>
</dbReference>
<sequence>MSALGMTLSVLRTGTQLVRRAPQHNLIRKCCVWVYKRDICVKAALVFKLILT</sequence>
<keyword evidence="2" id="KW-1185">Reference proteome</keyword>
<gene>
    <name evidence="1" type="ORF">Baya_15915</name>
</gene>
<protein>
    <submittedName>
        <fullName evidence="1">Uncharacterized protein</fullName>
    </submittedName>
</protein>
<accession>A0A556VM01</accession>
<comment type="caution">
    <text evidence="1">The sequence shown here is derived from an EMBL/GenBank/DDBJ whole genome shotgun (WGS) entry which is preliminary data.</text>
</comment>
<proteinExistence type="predicted"/>
<dbReference type="EMBL" id="VCAZ01000247">
    <property type="protein sequence ID" value="TTN49607.1"/>
    <property type="molecule type" value="Genomic_DNA"/>
</dbReference>